<dbReference type="InterPro" id="IPR005119">
    <property type="entry name" value="LysR_subst-bd"/>
</dbReference>
<evidence type="ECO:0000256" key="3">
    <source>
        <dbReference type="ARBA" id="ARBA00023125"/>
    </source>
</evidence>
<comment type="similarity">
    <text evidence="1">Belongs to the LysR transcriptional regulatory family.</text>
</comment>
<gene>
    <name evidence="6" type="ORF">ACFPN1_11495</name>
</gene>
<accession>A0ABW0SNR7</accession>
<proteinExistence type="inferred from homology"/>
<evidence type="ECO:0000259" key="5">
    <source>
        <dbReference type="PROSITE" id="PS50931"/>
    </source>
</evidence>
<reference evidence="7" key="1">
    <citation type="journal article" date="2019" name="Int. J. Syst. Evol. Microbiol.">
        <title>The Global Catalogue of Microorganisms (GCM) 10K type strain sequencing project: providing services to taxonomists for standard genome sequencing and annotation.</title>
        <authorList>
            <consortium name="The Broad Institute Genomics Platform"/>
            <consortium name="The Broad Institute Genome Sequencing Center for Infectious Disease"/>
            <person name="Wu L."/>
            <person name="Ma J."/>
        </authorList>
    </citation>
    <scope>NUCLEOTIDE SEQUENCE [LARGE SCALE GENOMIC DNA]</scope>
    <source>
        <strain evidence="7">KACC 11407</strain>
    </source>
</reference>
<dbReference type="InterPro" id="IPR000847">
    <property type="entry name" value="LysR_HTH_N"/>
</dbReference>
<dbReference type="InterPro" id="IPR058163">
    <property type="entry name" value="LysR-type_TF_proteobact-type"/>
</dbReference>
<keyword evidence="3" id="KW-0238">DNA-binding</keyword>
<dbReference type="PRINTS" id="PR00039">
    <property type="entry name" value="HTHLYSR"/>
</dbReference>
<keyword evidence="2" id="KW-0805">Transcription regulation</keyword>
<dbReference type="Gene3D" id="1.10.10.10">
    <property type="entry name" value="Winged helix-like DNA-binding domain superfamily/Winged helix DNA-binding domain"/>
    <property type="match status" value="1"/>
</dbReference>
<dbReference type="EMBL" id="JBHSNM010000003">
    <property type="protein sequence ID" value="MFC5570685.1"/>
    <property type="molecule type" value="Genomic_DNA"/>
</dbReference>
<dbReference type="PANTHER" id="PTHR30537">
    <property type="entry name" value="HTH-TYPE TRANSCRIPTIONAL REGULATOR"/>
    <property type="match status" value="1"/>
</dbReference>
<dbReference type="Gene3D" id="3.40.190.290">
    <property type="match status" value="1"/>
</dbReference>
<dbReference type="SUPFAM" id="SSF46785">
    <property type="entry name" value="Winged helix' DNA-binding domain"/>
    <property type="match status" value="1"/>
</dbReference>
<name>A0ABW0SNR7_9GAMM</name>
<dbReference type="InterPro" id="IPR036390">
    <property type="entry name" value="WH_DNA-bd_sf"/>
</dbReference>
<dbReference type="RefSeq" id="WP_386755127.1">
    <property type="nucleotide sequence ID" value="NZ_JBHSNM010000003.1"/>
</dbReference>
<dbReference type="Pfam" id="PF00126">
    <property type="entry name" value="HTH_1"/>
    <property type="match status" value="1"/>
</dbReference>
<protein>
    <submittedName>
        <fullName evidence="6">LysR substrate-binding domain-containing protein</fullName>
    </submittedName>
</protein>
<dbReference type="SUPFAM" id="SSF53850">
    <property type="entry name" value="Periplasmic binding protein-like II"/>
    <property type="match status" value="1"/>
</dbReference>
<dbReference type="CDD" id="cd08422">
    <property type="entry name" value="PBP2_CrgA_like"/>
    <property type="match status" value="1"/>
</dbReference>
<dbReference type="PROSITE" id="PS50931">
    <property type="entry name" value="HTH_LYSR"/>
    <property type="match status" value="1"/>
</dbReference>
<evidence type="ECO:0000256" key="2">
    <source>
        <dbReference type="ARBA" id="ARBA00023015"/>
    </source>
</evidence>
<dbReference type="InterPro" id="IPR036388">
    <property type="entry name" value="WH-like_DNA-bd_sf"/>
</dbReference>
<sequence>MPKPSQRPRRAPSLDRLSAFLAVAEAGGFTAAAQRLDINKTVLSQQIARLESELGGALFTRTTRRVELTEAGRLLFDESAPLLQQLESAVAQFGQASTDPSGTLRITAPADYAVNVLGPALAAFQREHPQLQVDLIATHDVLDLVAERIDLAVRFGWLRDSSLRATKLGEFRQLVLASPDYLARAGAPRRPEQLASHAWIALSLLRSPLTWRFEKHGGRQVTVRMRPGLRASSPEGVLGLLRGGAGISVLTDFAATPDLHAGALQQVLRDWSLPSGGIHLVYPATRQPPGKVRRFMDFFRDWLANGAGQ</sequence>
<dbReference type="PANTHER" id="PTHR30537:SF5">
    <property type="entry name" value="HTH-TYPE TRANSCRIPTIONAL ACTIVATOR TTDR-RELATED"/>
    <property type="match status" value="1"/>
</dbReference>
<organism evidence="6 7">
    <name type="scientific">Lysobacter yangpyeongensis</name>
    <dbReference type="NCBI Taxonomy" id="346182"/>
    <lineage>
        <taxon>Bacteria</taxon>
        <taxon>Pseudomonadati</taxon>
        <taxon>Pseudomonadota</taxon>
        <taxon>Gammaproteobacteria</taxon>
        <taxon>Lysobacterales</taxon>
        <taxon>Lysobacteraceae</taxon>
        <taxon>Lysobacter</taxon>
    </lineage>
</organism>
<evidence type="ECO:0000256" key="1">
    <source>
        <dbReference type="ARBA" id="ARBA00009437"/>
    </source>
</evidence>
<evidence type="ECO:0000256" key="4">
    <source>
        <dbReference type="ARBA" id="ARBA00023163"/>
    </source>
</evidence>
<keyword evidence="7" id="KW-1185">Reference proteome</keyword>
<keyword evidence="4" id="KW-0804">Transcription</keyword>
<feature type="domain" description="HTH lysR-type" evidence="5">
    <location>
        <begin position="12"/>
        <end position="69"/>
    </location>
</feature>
<dbReference type="Pfam" id="PF03466">
    <property type="entry name" value="LysR_substrate"/>
    <property type="match status" value="1"/>
</dbReference>
<dbReference type="Proteomes" id="UP001596036">
    <property type="component" value="Unassembled WGS sequence"/>
</dbReference>
<evidence type="ECO:0000313" key="6">
    <source>
        <dbReference type="EMBL" id="MFC5570685.1"/>
    </source>
</evidence>
<evidence type="ECO:0000313" key="7">
    <source>
        <dbReference type="Proteomes" id="UP001596036"/>
    </source>
</evidence>
<comment type="caution">
    <text evidence="6">The sequence shown here is derived from an EMBL/GenBank/DDBJ whole genome shotgun (WGS) entry which is preliminary data.</text>
</comment>